<dbReference type="Pfam" id="PF01423">
    <property type="entry name" value="LSM"/>
    <property type="match status" value="1"/>
</dbReference>
<dbReference type="EMBL" id="CAMPGE010028663">
    <property type="protein sequence ID" value="CAI2386173.1"/>
    <property type="molecule type" value="Genomic_DNA"/>
</dbReference>
<keyword evidence="8" id="KW-0687">Ribonucleoprotein</keyword>
<keyword evidence="11" id="KW-1185">Reference proteome</keyword>
<evidence type="ECO:0000256" key="6">
    <source>
        <dbReference type="ARBA" id="ARBA00023187"/>
    </source>
</evidence>
<dbReference type="PANTHER" id="PTHR20971:SF0">
    <property type="entry name" value="U6 SNRNA-ASSOCIATED SM-LIKE PROTEIN LSM5"/>
    <property type="match status" value="1"/>
</dbReference>
<protein>
    <recommendedName>
        <fullName evidence="9">Sm domain-containing protein</fullName>
    </recommendedName>
</protein>
<dbReference type="GO" id="GO:0046540">
    <property type="term" value="C:U4/U6 x U5 tri-snRNP complex"/>
    <property type="evidence" value="ECO:0007669"/>
    <property type="project" value="TreeGrafter"/>
</dbReference>
<evidence type="ECO:0000256" key="8">
    <source>
        <dbReference type="ARBA" id="ARBA00023274"/>
    </source>
</evidence>
<dbReference type="Proteomes" id="UP001295684">
    <property type="component" value="Unassembled WGS sequence"/>
</dbReference>
<keyword evidence="7" id="KW-0539">Nucleus</keyword>
<keyword evidence="4" id="KW-0747">Spliceosome</keyword>
<evidence type="ECO:0000313" key="11">
    <source>
        <dbReference type="Proteomes" id="UP001295684"/>
    </source>
</evidence>
<evidence type="ECO:0000256" key="4">
    <source>
        <dbReference type="ARBA" id="ARBA00022728"/>
    </source>
</evidence>
<feature type="domain" description="Sm" evidence="9">
    <location>
        <begin position="17"/>
        <end position="100"/>
    </location>
</feature>
<reference evidence="10" key="1">
    <citation type="submission" date="2023-07" db="EMBL/GenBank/DDBJ databases">
        <authorList>
            <consortium name="AG Swart"/>
            <person name="Singh M."/>
            <person name="Singh A."/>
            <person name="Seah K."/>
            <person name="Emmerich C."/>
        </authorList>
    </citation>
    <scope>NUCLEOTIDE SEQUENCE</scope>
    <source>
        <strain evidence="10">DP1</strain>
    </source>
</reference>
<dbReference type="InterPro" id="IPR001163">
    <property type="entry name" value="Sm_dom_euk/arc"/>
</dbReference>
<dbReference type="InterPro" id="IPR033871">
    <property type="entry name" value="LSm5"/>
</dbReference>
<dbReference type="SUPFAM" id="SSF50182">
    <property type="entry name" value="Sm-like ribonucleoproteins"/>
    <property type="match status" value="1"/>
</dbReference>
<comment type="subcellular location">
    <subcellularLocation>
        <location evidence="1">Nucleus</location>
    </subcellularLocation>
</comment>
<evidence type="ECO:0000259" key="9">
    <source>
        <dbReference type="PROSITE" id="PS52002"/>
    </source>
</evidence>
<keyword evidence="3" id="KW-0507">mRNA processing</keyword>
<evidence type="ECO:0000256" key="3">
    <source>
        <dbReference type="ARBA" id="ARBA00022664"/>
    </source>
</evidence>
<comment type="caution">
    <text evidence="10">The sequence shown here is derived from an EMBL/GenBank/DDBJ whole genome shotgun (WGS) entry which is preliminary data.</text>
</comment>
<dbReference type="Gene3D" id="2.30.30.100">
    <property type="match status" value="1"/>
</dbReference>
<dbReference type="GO" id="GO:1990726">
    <property type="term" value="C:Lsm1-7-Pat1 complex"/>
    <property type="evidence" value="ECO:0007669"/>
    <property type="project" value="TreeGrafter"/>
</dbReference>
<dbReference type="GO" id="GO:0005688">
    <property type="term" value="C:U6 snRNP"/>
    <property type="evidence" value="ECO:0007669"/>
    <property type="project" value="TreeGrafter"/>
</dbReference>
<evidence type="ECO:0000313" key="10">
    <source>
        <dbReference type="EMBL" id="CAI2386173.1"/>
    </source>
</evidence>
<comment type="similarity">
    <text evidence="2">Belongs to the snRNP Sm proteins family.</text>
</comment>
<dbReference type="GO" id="GO:0000398">
    <property type="term" value="P:mRNA splicing, via spliceosome"/>
    <property type="evidence" value="ECO:0007669"/>
    <property type="project" value="TreeGrafter"/>
</dbReference>
<sequence>MSVEENKAEELATQKMFPLELLELSINQKVLVIMIEQQEFVGTFRGFDPYFNCVLGNLNSPNDVTEYGYDKNGNRQVEAKLSSILLQGTHIVMIVPSPEEDEPEQKE</sequence>
<keyword evidence="5" id="KW-0694">RNA-binding</keyword>
<dbReference type="SMART" id="SM00651">
    <property type="entry name" value="Sm"/>
    <property type="match status" value="1"/>
</dbReference>
<dbReference type="InterPro" id="IPR047575">
    <property type="entry name" value="Sm"/>
</dbReference>
<evidence type="ECO:0000256" key="7">
    <source>
        <dbReference type="ARBA" id="ARBA00023242"/>
    </source>
</evidence>
<evidence type="ECO:0000256" key="2">
    <source>
        <dbReference type="ARBA" id="ARBA00006850"/>
    </source>
</evidence>
<dbReference type="AlphaFoldDB" id="A0AAD1Y6S5"/>
<dbReference type="GO" id="GO:0005681">
    <property type="term" value="C:spliceosomal complex"/>
    <property type="evidence" value="ECO:0007669"/>
    <property type="project" value="UniProtKB-KW"/>
</dbReference>
<organism evidence="10 11">
    <name type="scientific">Euplotes crassus</name>
    <dbReference type="NCBI Taxonomy" id="5936"/>
    <lineage>
        <taxon>Eukaryota</taxon>
        <taxon>Sar</taxon>
        <taxon>Alveolata</taxon>
        <taxon>Ciliophora</taxon>
        <taxon>Intramacronucleata</taxon>
        <taxon>Spirotrichea</taxon>
        <taxon>Hypotrichia</taxon>
        <taxon>Euplotida</taxon>
        <taxon>Euplotidae</taxon>
        <taxon>Moneuplotes</taxon>
    </lineage>
</organism>
<dbReference type="GO" id="GO:0003723">
    <property type="term" value="F:RNA binding"/>
    <property type="evidence" value="ECO:0007669"/>
    <property type="project" value="UniProtKB-KW"/>
</dbReference>
<proteinExistence type="inferred from homology"/>
<dbReference type="PANTHER" id="PTHR20971">
    <property type="entry name" value="U6 SNRNA-ASSOCIATED PROTEIN"/>
    <property type="match status" value="1"/>
</dbReference>
<dbReference type="PROSITE" id="PS52002">
    <property type="entry name" value="SM"/>
    <property type="match status" value="1"/>
</dbReference>
<name>A0AAD1Y6S5_EUPCR</name>
<evidence type="ECO:0000256" key="1">
    <source>
        <dbReference type="ARBA" id="ARBA00004123"/>
    </source>
</evidence>
<accession>A0AAD1Y6S5</accession>
<gene>
    <name evidence="10" type="ORF">ECRASSUSDP1_LOCUS27777</name>
</gene>
<evidence type="ECO:0000256" key="5">
    <source>
        <dbReference type="ARBA" id="ARBA00022884"/>
    </source>
</evidence>
<keyword evidence="6" id="KW-0508">mRNA splicing</keyword>
<dbReference type="InterPro" id="IPR010920">
    <property type="entry name" value="LSM_dom_sf"/>
</dbReference>